<dbReference type="AlphaFoldDB" id="A0A5E4MDE5"/>
<keyword evidence="2" id="KW-1185">Reference proteome</keyword>
<dbReference type="Proteomes" id="UP000325440">
    <property type="component" value="Unassembled WGS sequence"/>
</dbReference>
<organism evidence="1 2">
    <name type="scientific">Cinara cedri</name>
    <dbReference type="NCBI Taxonomy" id="506608"/>
    <lineage>
        <taxon>Eukaryota</taxon>
        <taxon>Metazoa</taxon>
        <taxon>Ecdysozoa</taxon>
        <taxon>Arthropoda</taxon>
        <taxon>Hexapoda</taxon>
        <taxon>Insecta</taxon>
        <taxon>Pterygota</taxon>
        <taxon>Neoptera</taxon>
        <taxon>Paraneoptera</taxon>
        <taxon>Hemiptera</taxon>
        <taxon>Sternorrhyncha</taxon>
        <taxon>Aphidomorpha</taxon>
        <taxon>Aphidoidea</taxon>
        <taxon>Aphididae</taxon>
        <taxon>Lachninae</taxon>
        <taxon>Cinara</taxon>
    </lineage>
</organism>
<dbReference type="OrthoDB" id="6577684at2759"/>
<proteinExistence type="predicted"/>
<dbReference type="PANTHER" id="PTHR45913">
    <property type="entry name" value="EPM2A-INTERACTING PROTEIN 1"/>
    <property type="match status" value="1"/>
</dbReference>
<protein>
    <recommendedName>
        <fullName evidence="3">HAT, C-terminal dimerisation domain</fullName>
    </recommendedName>
</protein>
<evidence type="ECO:0000313" key="1">
    <source>
        <dbReference type="EMBL" id="VVC27296.1"/>
    </source>
</evidence>
<evidence type="ECO:0000313" key="2">
    <source>
        <dbReference type="Proteomes" id="UP000325440"/>
    </source>
</evidence>
<reference evidence="1 2" key="1">
    <citation type="submission" date="2019-08" db="EMBL/GenBank/DDBJ databases">
        <authorList>
            <person name="Alioto T."/>
            <person name="Alioto T."/>
            <person name="Gomez Garrido J."/>
        </authorList>
    </citation>
    <scope>NUCLEOTIDE SEQUENCE [LARGE SCALE GENOMIC DNA]</scope>
</reference>
<evidence type="ECO:0008006" key="3">
    <source>
        <dbReference type="Google" id="ProtNLM"/>
    </source>
</evidence>
<accession>A0A5E4MDE5</accession>
<gene>
    <name evidence="1" type="ORF">CINCED_3A003444</name>
</gene>
<dbReference type="EMBL" id="CABPRJ010000082">
    <property type="protein sequence ID" value="VVC27296.1"/>
    <property type="molecule type" value="Genomic_DNA"/>
</dbReference>
<sequence length="332" mass="38871">MKSYLRLLKLCTNNNVCPPPLRRAYALVKEFSKINLNHELPINNFIGDATKTRFKSRNPPSKTAKDLINANFDMMMKWKQMWAAMVENDNILDNILPGHIPTGFDLQRNLWCTLNRIRTSHGRCADSLHKWGMRNSPKCELVRFSNSVCLSSCFSCSFKKNYDPFSNLKSFIESTEEELSDKNYKYFIQHMGDMQHSFRDYFLVPDISRNWIRQPFEIDIHQINELTSLEEDSLEEISTDTSLKIQFNQKSLENFWLHVRKGYPQLSSNALKVLIPFPTTYLCEKAFSALVYIKNKFRNQIENVESEPRLKISSIEPDVQKLVTEMQHQPSH</sequence>
<name>A0A5E4MDE5_9HEMI</name>
<dbReference type="PANTHER" id="PTHR45913:SF19">
    <property type="entry name" value="LOW QUALITY PROTEIN: ZINC FINGER BED DOMAIN-CONTAINING PROTEIN 5-LIKE"/>
    <property type="match status" value="1"/>
</dbReference>